<dbReference type="GO" id="GO:0004252">
    <property type="term" value="F:serine-type endopeptidase activity"/>
    <property type="evidence" value="ECO:0007669"/>
    <property type="project" value="InterPro"/>
</dbReference>
<reference evidence="8 9" key="1">
    <citation type="submission" date="2019-06" db="EMBL/GenBank/DDBJ databases">
        <title>Complete genome sequence of Janthinobacterium sp. SNU WT3 isolated from diseased rainbow trout.</title>
        <authorList>
            <person name="Oh W.T."/>
            <person name="Park S.C."/>
        </authorList>
    </citation>
    <scope>NUCLEOTIDE SEQUENCE [LARGE SCALE GENOMIC DNA]</scope>
    <source>
        <strain evidence="8 9">SNU WT3</strain>
    </source>
</reference>
<dbReference type="SUPFAM" id="SSF52743">
    <property type="entry name" value="Subtilisin-like"/>
    <property type="match status" value="1"/>
</dbReference>
<feature type="domain" description="Peptidase S8/S53" evidence="7">
    <location>
        <begin position="73"/>
        <end position="311"/>
    </location>
</feature>
<evidence type="ECO:0000313" key="9">
    <source>
        <dbReference type="Proteomes" id="UP000316665"/>
    </source>
</evidence>
<evidence type="ECO:0000256" key="3">
    <source>
        <dbReference type="ARBA" id="ARBA00022801"/>
    </source>
</evidence>
<comment type="caution">
    <text evidence="5">Lacks conserved residue(s) required for the propagation of feature annotation.</text>
</comment>
<feature type="chain" id="PRO_5021418580" description="Peptidase S8/S53 domain-containing protein" evidence="6">
    <location>
        <begin position="23"/>
        <end position="968"/>
    </location>
</feature>
<dbReference type="PANTHER" id="PTHR43806:SF11">
    <property type="entry name" value="CEREVISIN-RELATED"/>
    <property type="match status" value="1"/>
</dbReference>
<dbReference type="InterPro" id="IPR050131">
    <property type="entry name" value="Peptidase_S8_subtilisin-like"/>
</dbReference>
<dbReference type="OrthoDB" id="9790784at2"/>
<evidence type="ECO:0000256" key="4">
    <source>
        <dbReference type="ARBA" id="ARBA00022825"/>
    </source>
</evidence>
<evidence type="ECO:0000256" key="6">
    <source>
        <dbReference type="SAM" id="SignalP"/>
    </source>
</evidence>
<dbReference type="InterPro" id="IPR015500">
    <property type="entry name" value="Peptidase_S8_subtilisin-rel"/>
</dbReference>
<evidence type="ECO:0000256" key="2">
    <source>
        <dbReference type="ARBA" id="ARBA00022670"/>
    </source>
</evidence>
<dbReference type="PRINTS" id="PR00723">
    <property type="entry name" value="SUBTILISIN"/>
</dbReference>
<evidence type="ECO:0000256" key="5">
    <source>
        <dbReference type="PROSITE-ProRule" id="PRU01240"/>
    </source>
</evidence>
<dbReference type="InterPro" id="IPR000209">
    <property type="entry name" value="Peptidase_S8/S53_dom"/>
</dbReference>
<evidence type="ECO:0000313" key="8">
    <source>
        <dbReference type="EMBL" id="QDG70463.1"/>
    </source>
</evidence>
<keyword evidence="6" id="KW-0732">Signal</keyword>
<keyword evidence="9" id="KW-1185">Reference proteome</keyword>
<dbReference type="AlphaFoldDB" id="A0A4Y6RC53"/>
<protein>
    <recommendedName>
        <fullName evidence="7">Peptidase S8/S53 domain-containing protein</fullName>
    </recommendedName>
</protein>
<dbReference type="GO" id="GO:0006508">
    <property type="term" value="P:proteolysis"/>
    <property type="evidence" value="ECO:0007669"/>
    <property type="project" value="UniProtKB-KW"/>
</dbReference>
<feature type="signal peptide" evidence="6">
    <location>
        <begin position="1"/>
        <end position="22"/>
    </location>
</feature>
<dbReference type="Proteomes" id="UP000316665">
    <property type="component" value="Chromosome"/>
</dbReference>
<sequence>MWTWCLMISACLACMTALPVQAAPDVPPSWALHNEGGLIPVDLDQMQSYRIQAVAGQDIGLPGPTPATARKIVTIAIFDTGLDASHPAFAKLLARTDTSTPRLAASGENAGYRDTDGSGTHLAGIVASISQDIVIIPMQVLQRASNAPVKPHLIDAVSERMGVDAVSMQELSQRVAAAIRSLADRSVQLMLLPFGWPRTADTDPVAAAIAEAQARGVLLVAAAGNDASTTLPVPCQLSGVICVAASRPDGAIASFSNIGPGVDIAAPGVEIPGPIPVGRRSIRQPGYAYDNRSGTSQAAAMVAGAAALLLSRGIPAADVYPRLVLGARSMLPETRVIEGPVNTSGHAVDSLDPHDIPLRYGQLDIAAALALPARTLILPANKEVKAIAWDGVAKTVALELALKNVWESSPAAHFAITIRPAGDDTVLPSATIDRASFNGNWPAQQEKRFAIHLQLPDPARSDRPIPSDLAYTVTVSINGVAQSPFDIGATLYRSVGKTMGGPHITSYPISGSLKAGMHLRRVEQSDLDRRPHDYLAMGPDPVNPHAIRLALATSNNEKLALSAPTSIAINGLLEHCHVQQHSKLDIDFDGKSEYILLLAEDRPASPAELPRDPQAAHLLIFDEQMRLLVYQKIQDERFSRPTQVRWMRLGNVMRPAWSGEGKQLVRVYAPRDLQGQPHRSETAKGPISRNLYYLDNGFRVAHLPLDATLLLFPFYFEETYTGQVPLLFVERKTPCTSGFCLDVMQLAMLEEGQLQRDKRMNNSEFGFFSDMLSGPLLDPAPGGHFAGVHWYARDAHHLLRVSFFNRRARHFGQHMIAPTRAALDIPIAVTGAFQSERQSAAFVNTVHELQYHDFKTGQIATSRLNAYSFLGEHRYIPQQFPIVIRDVSKHTEGRPALLIAARQGEYSISLPAMKQAGKGNHIISPARWHLRSSADCKALEEPVFLPAQSVYALDFFCGDRILRIAFAD</sequence>
<keyword evidence="4" id="KW-0720">Serine protease</keyword>
<gene>
    <name evidence="8" type="ORF">FJQ89_08530</name>
</gene>
<organism evidence="8 9">
    <name type="scientific">Janthinobacterium tructae</name>
    <dbReference type="NCBI Taxonomy" id="2590869"/>
    <lineage>
        <taxon>Bacteria</taxon>
        <taxon>Pseudomonadati</taxon>
        <taxon>Pseudomonadota</taxon>
        <taxon>Betaproteobacteria</taxon>
        <taxon>Burkholderiales</taxon>
        <taxon>Oxalobacteraceae</taxon>
        <taxon>Janthinobacterium</taxon>
    </lineage>
</organism>
<evidence type="ECO:0000256" key="1">
    <source>
        <dbReference type="ARBA" id="ARBA00011073"/>
    </source>
</evidence>
<dbReference type="Gene3D" id="3.40.50.200">
    <property type="entry name" value="Peptidase S8/S53 domain"/>
    <property type="match status" value="1"/>
</dbReference>
<dbReference type="KEGG" id="jas:FJQ89_08530"/>
<evidence type="ECO:0000259" key="7">
    <source>
        <dbReference type="Pfam" id="PF00082"/>
    </source>
</evidence>
<accession>A0A4Y6RC53</accession>
<dbReference type="EMBL" id="CP041185">
    <property type="protein sequence ID" value="QDG70463.1"/>
    <property type="molecule type" value="Genomic_DNA"/>
</dbReference>
<name>A0A4Y6RC53_9BURK</name>
<dbReference type="PANTHER" id="PTHR43806">
    <property type="entry name" value="PEPTIDASE S8"/>
    <property type="match status" value="1"/>
</dbReference>
<keyword evidence="3" id="KW-0378">Hydrolase</keyword>
<keyword evidence="2" id="KW-0645">Protease</keyword>
<proteinExistence type="inferred from homology"/>
<comment type="similarity">
    <text evidence="1 5">Belongs to the peptidase S8 family.</text>
</comment>
<dbReference type="PROSITE" id="PS51892">
    <property type="entry name" value="SUBTILASE"/>
    <property type="match status" value="1"/>
</dbReference>
<dbReference type="InterPro" id="IPR036852">
    <property type="entry name" value="Peptidase_S8/S53_dom_sf"/>
</dbReference>
<dbReference type="Pfam" id="PF00082">
    <property type="entry name" value="Peptidase_S8"/>
    <property type="match status" value="1"/>
</dbReference>